<evidence type="ECO:0000259" key="1">
    <source>
        <dbReference type="Pfam" id="PF08241"/>
    </source>
</evidence>
<accession>A0A0W8G9P1</accession>
<protein>
    <recommendedName>
        <fullName evidence="1">Methyltransferase type 11 domain-containing protein</fullName>
    </recommendedName>
</protein>
<gene>
    <name evidence="2" type="ORF">ASZ90_000344</name>
</gene>
<proteinExistence type="predicted"/>
<dbReference type="SUPFAM" id="SSF53335">
    <property type="entry name" value="S-adenosyl-L-methionine-dependent methyltransferases"/>
    <property type="match status" value="1"/>
</dbReference>
<sequence>MKRRFSKSSQVMRQRQRDFLGRNADLCARSLRAAAMLSAAPARAACPLCGTASPGRADFSHRGAPYCTCRACGHIASVGDPARLPQDPDRYANVYPRLEPEELAIRVRDIYLPKLDWVLDVCESELGIPPSRLLARPWLEIGSGEGLFLKALELRGATRFTGLGVDGAMLARSRELLGEERVKTLTGPLGEAVAASGAGVVAAWFVFEHLCDLDDLARALSGLPAGTILCFAVPVYSLSVLLEAACEAHYPRTLDGEVHTQLFTDASIAYFLSRCGCTMAGEWVFGQDASDLGRLLEVVTDARGGPAAARGLLDAFGRAVEDLQAVIDRHMLADSRHIVAVRA</sequence>
<dbReference type="AlphaFoldDB" id="A0A0W8G9P1"/>
<dbReference type="InterPro" id="IPR029063">
    <property type="entry name" value="SAM-dependent_MTases_sf"/>
</dbReference>
<dbReference type="Gene3D" id="3.40.50.150">
    <property type="entry name" value="Vaccinia Virus protein VP39"/>
    <property type="match status" value="1"/>
</dbReference>
<dbReference type="EMBL" id="LNQE01000041">
    <property type="protein sequence ID" value="KUG29762.1"/>
    <property type="molecule type" value="Genomic_DNA"/>
</dbReference>
<name>A0A0W8G9P1_9ZZZZ</name>
<feature type="domain" description="Methyltransferase type 11" evidence="1">
    <location>
        <begin position="139"/>
        <end position="220"/>
    </location>
</feature>
<reference evidence="2" key="1">
    <citation type="journal article" date="2015" name="Proc. Natl. Acad. Sci. U.S.A.">
        <title>Networks of energetic and metabolic interactions define dynamics in microbial communities.</title>
        <authorList>
            <person name="Embree M."/>
            <person name="Liu J.K."/>
            <person name="Al-Bassam M.M."/>
            <person name="Zengler K."/>
        </authorList>
    </citation>
    <scope>NUCLEOTIDE SEQUENCE</scope>
</reference>
<dbReference type="InterPro" id="IPR013216">
    <property type="entry name" value="Methyltransf_11"/>
</dbReference>
<evidence type="ECO:0000313" key="2">
    <source>
        <dbReference type="EMBL" id="KUG29762.1"/>
    </source>
</evidence>
<comment type="caution">
    <text evidence="2">The sequence shown here is derived from an EMBL/GenBank/DDBJ whole genome shotgun (WGS) entry which is preliminary data.</text>
</comment>
<organism evidence="2">
    <name type="scientific">hydrocarbon metagenome</name>
    <dbReference type="NCBI Taxonomy" id="938273"/>
    <lineage>
        <taxon>unclassified sequences</taxon>
        <taxon>metagenomes</taxon>
        <taxon>ecological metagenomes</taxon>
    </lineage>
</organism>
<dbReference type="Pfam" id="PF08241">
    <property type="entry name" value="Methyltransf_11"/>
    <property type="match status" value="1"/>
</dbReference>